<dbReference type="Proteomes" id="UP000053766">
    <property type="component" value="Unassembled WGS sequence"/>
</dbReference>
<dbReference type="Gene3D" id="1.20.58.120">
    <property type="entry name" value="BAG domain"/>
    <property type="match status" value="1"/>
</dbReference>
<reference evidence="3 4" key="1">
    <citation type="submission" date="2013-11" db="EMBL/GenBank/DDBJ databases">
        <title>Draft genome of the bovine lungworm Dictyocaulus viviparus.</title>
        <authorList>
            <person name="Mitreva M."/>
        </authorList>
    </citation>
    <scope>NUCLEOTIDE SEQUENCE [LARGE SCALE GENOMIC DNA]</scope>
    <source>
        <strain evidence="3 4">HannoverDv2000</strain>
    </source>
</reference>
<evidence type="ECO:0008006" key="5">
    <source>
        <dbReference type="Google" id="ProtNLM"/>
    </source>
</evidence>
<accession>A0A0D8YAF1</accession>
<keyword evidence="2" id="KW-0812">Transmembrane</keyword>
<feature type="region of interest" description="Disordered" evidence="1">
    <location>
        <begin position="255"/>
        <end position="281"/>
    </location>
</feature>
<dbReference type="OrthoDB" id="417450at2759"/>
<sequence>MYVKFASIIAKFNVFIRLKKTLCPMKVKVCVGSKSFPIEIGEGECSVSTLGGLKARRTITGDDQQSLLDMNFKENDKVIVMGRAAASMKDDHGFSSLVSYEKTNLLELQKQHDKIESDLKAMELNYLDVDKSLVLVKKMEKRLLQFTECSMSHIEALDRLDIIGELTTDAQAVRNREKRKSLIDGIHDLMNKNDAHVRRLEEYKKKLLGEIIEKVLLNLGIALGMFFSPITFAVKPRTPMIKFVGARLPRPDFHKTTSDSLKTASASQDSHVKSTSSVGQTNSTFEEQLPMKYRRPPLSQEECDAINVCSFSFFIFSRWYGLFMRHFACKRYFFRRAEPTDYRTIVWRVRGACFSELFFLLQNVVNACTSRGVDEQRTFAECLEQSWTVATNPSAIFLYYISKKHSSDGNRLKNFLRAVEMCNDDFCLLVLCRIIHEIIIGNAKAQQKTHQKLIKADITSTLLRTLRYRLKDEIPRKNKKTDGTDKNITLAEQCDNTLAALILAVGTKGGALTI</sequence>
<keyword evidence="2" id="KW-1133">Transmembrane helix</keyword>
<reference evidence="4" key="2">
    <citation type="journal article" date="2016" name="Sci. Rep.">
        <title>Dictyocaulus viviparus genome, variome and transcriptome elucidate lungworm biology and support future intervention.</title>
        <authorList>
            <person name="McNulty S.N."/>
            <person name="Strube C."/>
            <person name="Rosa B.A."/>
            <person name="Martin J.C."/>
            <person name="Tyagi R."/>
            <person name="Choi Y.J."/>
            <person name="Wang Q."/>
            <person name="Hallsworth Pepin K."/>
            <person name="Zhang X."/>
            <person name="Ozersky P."/>
            <person name="Wilson R.K."/>
            <person name="Sternberg P.W."/>
            <person name="Gasser R.B."/>
            <person name="Mitreva M."/>
        </authorList>
    </citation>
    <scope>NUCLEOTIDE SEQUENCE [LARGE SCALE GENOMIC DNA]</scope>
    <source>
        <strain evidence="4">HannoverDv2000</strain>
    </source>
</reference>
<evidence type="ECO:0000256" key="2">
    <source>
        <dbReference type="SAM" id="Phobius"/>
    </source>
</evidence>
<protein>
    <recommendedName>
        <fullName evidence="5">BAG domain protein</fullName>
    </recommendedName>
</protein>
<evidence type="ECO:0000313" key="3">
    <source>
        <dbReference type="EMBL" id="KJH52979.1"/>
    </source>
</evidence>
<proteinExistence type="predicted"/>
<dbReference type="SUPFAM" id="SSF63491">
    <property type="entry name" value="BAG domain"/>
    <property type="match status" value="1"/>
</dbReference>
<dbReference type="AlphaFoldDB" id="A0A0D8YAF1"/>
<organism evidence="3 4">
    <name type="scientific">Dictyocaulus viviparus</name>
    <name type="common">Bovine lungworm</name>
    <dbReference type="NCBI Taxonomy" id="29172"/>
    <lineage>
        <taxon>Eukaryota</taxon>
        <taxon>Metazoa</taxon>
        <taxon>Ecdysozoa</taxon>
        <taxon>Nematoda</taxon>
        <taxon>Chromadorea</taxon>
        <taxon>Rhabditida</taxon>
        <taxon>Rhabditina</taxon>
        <taxon>Rhabditomorpha</taxon>
        <taxon>Strongyloidea</taxon>
        <taxon>Metastrongylidae</taxon>
        <taxon>Dictyocaulus</taxon>
    </lineage>
</organism>
<evidence type="ECO:0000313" key="4">
    <source>
        <dbReference type="Proteomes" id="UP000053766"/>
    </source>
</evidence>
<feature type="compositionally biased region" description="Polar residues" evidence="1">
    <location>
        <begin position="258"/>
        <end position="281"/>
    </location>
</feature>
<dbReference type="EMBL" id="KN716157">
    <property type="protein sequence ID" value="KJH52979.1"/>
    <property type="molecule type" value="Genomic_DNA"/>
</dbReference>
<keyword evidence="4" id="KW-1185">Reference proteome</keyword>
<dbReference type="InterPro" id="IPR036533">
    <property type="entry name" value="BAG_dom_sf"/>
</dbReference>
<evidence type="ECO:0000256" key="1">
    <source>
        <dbReference type="SAM" id="MobiDB-lite"/>
    </source>
</evidence>
<dbReference type="GO" id="GO:0051087">
    <property type="term" value="F:protein-folding chaperone binding"/>
    <property type="evidence" value="ECO:0007669"/>
    <property type="project" value="InterPro"/>
</dbReference>
<feature type="transmembrane region" description="Helical" evidence="2">
    <location>
        <begin position="215"/>
        <end position="234"/>
    </location>
</feature>
<keyword evidence="2" id="KW-0472">Membrane</keyword>
<gene>
    <name evidence="3" type="ORF">DICVIV_00848</name>
</gene>
<name>A0A0D8YAF1_DICVI</name>
<dbReference type="STRING" id="29172.A0A0D8YAF1"/>